<accession>A0A562PRL1</accession>
<evidence type="ECO:0000313" key="2">
    <source>
        <dbReference type="EMBL" id="TWI47091.1"/>
    </source>
</evidence>
<feature type="compositionally biased region" description="Acidic residues" evidence="1">
    <location>
        <begin position="257"/>
        <end position="267"/>
    </location>
</feature>
<comment type="caution">
    <text evidence="2">The sequence shown here is derived from an EMBL/GenBank/DDBJ whole genome shotgun (WGS) entry which is preliminary data.</text>
</comment>
<dbReference type="Proteomes" id="UP000316905">
    <property type="component" value="Unassembled WGS sequence"/>
</dbReference>
<feature type="compositionally biased region" description="Basic and acidic residues" evidence="1">
    <location>
        <begin position="245"/>
        <end position="256"/>
    </location>
</feature>
<feature type="compositionally biased region" description="Polar residues" evidence="1">
    <location>
        <begin position="8"/>
        <end position="33"/>
    </location>
</feature>
<feature type="region of interest" description="Disordered" evidence="1">
    <location>
        <begin position="195"/>
        <end position="267"/>
    </location>
</feature>
<dbReference type="EMBL" id="VLKY01000025">
    <property type="protein sequence ID" value="TWI47091.1"/>
    <property type="molecule type" value="Genomic_DNA"/>
</dbReference>
<evidence type="ECO:0000256" key="1">
    <source>
        <dbReference type="SAM" id="MobiDB-lite"/>
    </source>
</evidence>
<feature type="region of interest" description="Disordered" evidence="1">
    <location>
        <begin position="1"/>
        <end position="34"/>
    </location>
</feature>
<gene>
    <name evidence="2" type="ORF">IQ22_04363</name>
</gene>
<proteinExistence type="predicted"/>
<organism evidence="2 3">
    <name type="scientific">Pseudomonas duriflava</name>
    <dbReference type="NCBI Taxonomy" id="459528"/>
    <lineage>
        <taxon>Bacteria</taxon>
        <taxon>Pseudomonadati</taxon>
        <taxon>Pseudomonadota</taxon>
        <taxon>Gammaproteobacteria</taxon>
        <taxon>Pseudomonadales</taxon>
        <taxon>Pseudomonadaceae</taxon>
        <taxon>Pseudomonas</taxon>
    </lineage>
</organism>
<reference evidence="2 3" key="1">
    <citation type="journal article" date="2015" name="Stand. Genomic Sci.">
        <title>Genomic Encyclopedia of Bacterial and Archaeal Type Strains, Phase III: the genomes of soil and plant-associated and newly described type strains.</title>
        <authorList>
            <person name="Whitman W.B."/>
            <person name="Woyke T."/>
            <person name="Klenk H.P."/>
            <person name="Zhou Y."/>
            <person name="Lilburn T.G."/>
            <person name="Beck B.J."/>
            <person name="De Vos P."/>
            <person name="Vandamme P."/>
            <person name="Eisen J.A."/>
            <person name="Garrity G."/>
            <person name="Hugenholtz P."/>
            <person name="Kyrpides N.C."/>
        </authorList>
    </citation>
    <scope>NUCLEOTIDE SEQUENCE [LARGE SCALE GENOMIC DNA]</scope>
    <source>
        <strain evidence="2 3">CGMCC 1.6858</strain>
    </source>
</reference>
<sequence>MNDMTIPPGSSQEPSGKKTIQLTRTSVSPSSHSRPVLRKSIEVASDQAQKIFERTFSRMAYSCFSIEVILQIIGEENSVDKALSTISKLIRNTEDLIDKQIAQITELNKKHELDENSGYSNPAIYHADITSPLAMQYVKLLLKFDHMIKMIDVLWMNGYLESRQRAKALHDWRNSINRLSSRIISIEKNARIAAHRRGKQEEVDQTVPTRVDENDVAASLNEARNPQDSIEDAGALPQAEDQPEPSDKRKPKGKPDSEDDLTEPVPV</sequence>
<keyword evidence="3" id="KW-1185">Reference proteome</keyword>
<protein>
    <submittedName>
        <fullName evidence="2">Uncharacterized protein DUF1845</fullName>
    </submittedName>
</protein>
<name>A0A562PRL1_9PSED</name>
<evidence type="ECO:0000313" key="3">
    <source>
        <dbReference type="Proteomes" id="UP000316905"/>
    </source>
</evidence>
<dbReference type="RefSeq" id="WP_244309349.1">
    <property type="nucleotide sequence ID" value="NZ_VLKY01000025.1"/>
</dbReference>
<dbReference type="AlphaFoldDB" id="A0A562PRL1"/>